<evidence type="ECO:0000313" key="2">
    <source>
        <dbReference type="Proteomes" id="UP000199392"/>
    </source>
</evidence>
<dbReference type="RefSeq" id="WP_092428219.1">
    <property type="nucleotide sequence ID" value="NZ_FNCL01000011.1"/>
</dbReference>
<dbReference type="AlphaFoldDB" id="A0A1I6VI55"/>
<gene>
    <name evidence="1" type="ORF">SAMN04488050_111109</name>
</gene>
<name>A0A1I6VI55_9RHOB</name>
<dbReference type="PANTHER" id="PTHR30292:SF0">
    <property type="entry name" value="5-OXOPROLINASE SUBUNIT A"/>
    <property type="match status" value="1"/>
</dbReference>
<accession>A0A1I6VI55</accession>
<dbReference type="Proteomes" id="UP000199392">
    <property type="component" value="Unassembled WGS sequence"/>
</dbReference>
<dbReference type="SUPFAM" id="SSF88713">
    <property type="entry name" value="Glycoside hydrolase/deacetylase"/>
    <property type="match status" value="1"/>
</dbReference>
<dbReference type="InterPro" id="IPR005501">
    <property type="entry name" value="LamB/YcsF/PxpA-like"/>
</dbReference>
<dbReference type="PANTHER" id="PTHR30292">
    <property type="entry name" value="UNCHARACTERIZED PROTEIN YBGL-RELATED"/>
    <property type="match status" value="1"/>
</dbReference>
<organism evidence="1 2">
    <name type="scientific">Alloyangia pacifica</name>
    <dbReference type="NCBI Taxonomy" id="311180"/>
    <lineage>
        <taxon>Bacteria</taxon>
        <taxon>Pseudomonadati</taxon>
        <taxon>Pseudomonadota</taxon>
        <taxon>Alphaproteobacteria</taxon>
        <taxon>Rhodobacterales</taxon>
        <taxon>Roseobacteraceae</taxon>
        <taxon>Alloyangia</taxon>
    </lineage>
</organism>
<dbReference type="OrthoDB" id="9773478at2"/>
<evidence type="ECO:0000313" key="1">
    <source>
        <dbReference type="EMBL" id="SFT13321.1"/>
    </source>
</evidence>
<sequence>MRQIDVNSDLGEGFGPYRIAPDAELMPLITSANIACGGHAGDPEVMCETIDLAAENSVRIGAHIGFPDRAGFGRRPMPMTHRELELMTVTQLGALQGVAHLRGRTLTHFNFHGALGNLSFADADVAKTLLRAVKAVDPALTFIGLPDTEATRAAEALGLPVVRSFLADRGYSAPGRLAPRGIEGALIHDPEAVRERVAETLATGMLRLTTGEMVPIEVDSVLVHSDTPSALELAHAIRAGIADSGCGIAPYAA</sequence>
<dbReference type="STRING" id="311180.SAMN04488050_111109"/>
<proteinExistence type="predicted"/>
<dbReference type="Pfam" id="PF03746">
    <property type="entry name" value="LamB_YcsF"/>
    <property type="match status" value="1"/>
</dbReference>
<dbReference type="InterPro" id="IPR011330">
    <property type="entry name" value="Glyco_hydro/deAcase_b/a-brl"/>
</dbReference>
<dbReference type="EMBL" id="FOZW01000011">
    <property type="protein sequence ID" value="SFT13321.1"/>
    <property type="molecule type" value="Genomic_DNA"/>
</dbReference>
<keyword evidence="2" id="KW-1185">Reference proteome</keyword>
<dbReference type="GO" id="GO:0005975">
    <property type="term" value="P:carbohydrate metabolic process"/>
    <property type="evidence" value="ECO:0007669"/>
    <property type="project" value="InterPro"/>
</dbReference>
<dbReference type="NCBIfam" id="NF003814">
    <property type="entry name" value="PRK05406.1-3"/>
    <property type="match status" value="1"/>
</dbReference>
<dbReference type="Gene3D" id="3.20.20.370">
    <property type="entry name" value="Glycoside hydrolase/deacetylase"/>
    <property type="match status" value="1"/>
</dbReference>
<protein>
    <submittedName>
        <fullName evidence="1">UPF0271 protein</fullName>
    </submittedName>
</protein>
<reference evidence="2" key="1">
    <citation type="submission" date="2016-10" db="EMBL/GenBank/DDBJ databases">
        <authorList>
            <person name="Varghese N."/>
            <person name="Submissions S."/>
        </authorList>
    </citation>
    <scope>NUCLEOTIDE SEQUENCE [LARGE SCALE GENOMIC DNA]</scope>
    <source>
        <strain evidence="2">DSM 26894</strain>
    </source>
</reference>
<dbReference type="CDD" id="cd10787">
    <property type="entry name" value="LamB_YcsF_like"/>
    <property type="match status" value="1"/>
</dbReference>